<sequence>MLDFFSGSASTAHAMFLQELGKDDRYQFILVQLPEPCDPKRDAYKDGYETLCDIGEGRIRRAGDKIKTELEESNRQLKLGEGPKQLPDIGFRVFELDESGIEKPEPGQLLFDVVKPDRSDMDIVFEMMLKWGLELTLPVEKSEAAGYPIWSVACDELVCCMSRGLTIEALEAIADMEPRRVLILDSVLDDTLKLNAVQIFKHAGERMGCEIELRTV</sequence>
<keyword evidence="2" id="KW-1185">Reference proteome</keyword>
<dbReference type="Proteomes" id="UP001487305">
    <property type="component" value="Unassembled WGS sequence"/>
</dbReference>
<dbReference type="RefSeq" id="WP_199408098.1">
    <property type="nucleotide sequence ID" value="NZ_JBBNOP010000014.1"/>
</dbReference>
<proteinExistence type="predicted"/>
<dbReference type="EMBL" id="JBBNOP010000014">
    <property type="protein sequence ID" value="MEQ3363980.1"/>
    <property type="molecule type" value="Genomic_DNA"/>
</dbReference>
<evidence type="ECO:0000313" key="1">
    <source>
        <dbReference type="EMBL" id="MEQ3363980.1"/>
    </source>
</evidence>
<reference evidence="1 2" key="1">
    <citation type="submission" date="2024-04" db="EMBL/GenBank/DDBJ databases">
        <title>Human intestinal bacterial collection.</title>
        <authorList>
            <person name="Pauvert C."/>
            <person name="Hitch T.C.A."/>
            <person name="Clavel T."/>
        </authorList>
    </citation>
    <scope>NUCLEOTIDE SEQUENCE [LARGE SCALE GENOMIC DNA]</scope>
    <source>
        <strain evidence="1 2">CLA-KB-H42</strain>
    </source>
</reference>
<accession>A0ABV1JGM3</accession>
<gene>
    <name evidence="1" type="ORF">AAA083_13435</name>
</gene>
<name>A0ABV1JGM3_9ACTN</name>
<organism evidence="1 2">
    <name type="scientific">Raoultibacter massiliensis</name>
    <dbReference type="NCBI Taxonomy" id="1852371"/>
    <lineage>
        <taxon>Bacteria</taxon>
        <taxon>Bacillati</taxon>
        <taxon>Actinomycetota</taxon>
        <taxon>Coriobacteriia</taxon>
        <taxon>Eggerthellales</taxon>
        <taxon>Eggerthellaceae</taxon>
        <taxon>Raoultibacter</taxon>
    </lineage>
</organism>
<protein>
    <submittedName>
        <fullName evidence="1">Uncharacterized protein</fullName>
    </submittedName>
</protein>
<comment type="caution">
    <text evidence="1">The sequence shown here is derived from an EMBL/GenBank/DDBJ whole genome shotgun (WGS) entry which is preliminary data.</text>
</comment>
<evidence type="ECO:0000313" key="2">
    <source>
        <dbReference type="Proteomes" id="UP001487305"/>
    </source>
</evidence>